<dbReference type="Proteomes" id="UP001330812">
    <property type="component" value="Chromosome"/>
</dbReference>
<sequence length="243" mass="26886">MQVPEWWRRVVAVSEHLAAAEPLQENVRGFGGAQYYLQIGELGRRFAADPEVGDAERGRVLAVLEDLLGDESEPDRRAIALTFLWPLAGQPRPPELGNRVRRELDLIAGHRPTASANSVAWQELAERAKDELERCGLPAAVMPRGARPAPTGVVLSVSAEEPAGVFLDWNPLDSRSERYHVLTGSRDGTMNLSEYVDDVRDLFARAAVDVLAAAGFKTEVRYDFLYGRSRVCRVLGPPEIPFE</sequence>
<organism evidence="1 2">
    <name type="scientific">Amycolatopsis rhabdoformis</name>
    <dbReference type="NCBI Taxonomy" id="1448059"/>
    <lineage>
        <taxon>Bacteria</taxon>
        <taxon>Bacillati</taxon>
        <taxon>Actinomycetota</taxon>
        <taxon>Actinomycetes</taxon>
        <taxon>Pseudonocardiales</taxon>
        <taxon>Pseudonocardiaceae</taxon>
        <taxon>Amycolatopsis</taxon>
    </lineage>
</organism>
<dbReference type="EMBL" id="CP142149">
    <property type="protein sequence ID" value="WSE34574.1"/>
    <property type="molecule type" value="Genomic_DNA"/>
</dbReference>
<accession>A0ABZ1IJE2</accession>
<keyword evidence="2" id="KW-1185">Reference proteome</keyword>
<name>A0ABZ1IJE2_9PSEU</name>
<evidence type="ECO:0000313" key="2">
    <source>
        <dbReference type="Proteomes" id="UP001330812"/>
    </source>
</evidence>
<dbReference type="RefSeq" id="WP_326837382.1">
    <property type="nucleotide sequence ID" value="NZ_CP142149.1"/>
</dbReference>
<protein>
    <recommendedName>
        <fullName evidence="3">DUF4393 domain-containing protein</fullName>
    </recommendedName>
</protein>
<reference evidence="1 2" key="1">
    <citation type="journal article" date="2015" name="Int. J. Syst. Evol. Microbiol.">
        <title>Amycolatopsis rhabdoformis sp. nov., an actinomycete isolated from a tropical forest soil.</title>
        <authorList>
            <person name="Souza W.R."/>
            <person name="Silva R.E."/>
            <person name="Goodfellow M."/>
            <person name="Busarakam K."/>
            <person name="Figueiro F.S."/>
            <person name="Ferreira D."/>
            <person name="Rodrigues-Filho E."/>
            <person name="Moraes L.A.B."/>
            <person name="Zucchi T.D."/>
        </authorList>
    </citation>
    <scope>NUCLEOTIDE SEQUENCE [LARGE SCALE GENOMIC DNA]</scope>
    <source>
        <strain evidence="1 2">NCIMB 14900</strain>
    </source>
</reference>
<evidence type="ECO:0000313" key="1">
    <source>
        <dbReference type="EMBL" id="WSE34574.1"/>
    </source>
</evidence>
<gene>
    <name evidence="1" type="ORF">VSH64_21225</name>
</gene>
<evidence type="ECO:0008006" key="3">
    <source>
        <dbReference type="Google" id="ProtNLM"/>
    </source>
</evidence>
<proteinExistence type="predicted"/>